<evidence type="ECO:0000256" key="1">
    <source>
        <dbReference type="SAM" id="Phobius"/>
    </source>
</evidence>
<dbReference type="Proteomes" id="UP000001578">
    <property type="component" value="Chromosome"/>
</dbReference>
<dbReference type="Pfam" id="PF07435">
    <property type="entry name" value="YycH"/>
    <property type="match status" value="1"/>
</dbReference>
<gene>
    <name evidence="3" type="primary">yycH</name>
    <name evidence="3" type="ordered locus">GTNG_3413</name>
</gene>
<evidence type="ECO:0000313" key="3">
    <source>
        <dbReference type="EMBL" id="ABO68750.1"/>
    </source>
</evidence>
<keyword evidence="1" id="KW-1133">Transmembrane helix</keyword>
<keyword evidence="1" id="KW-0812">Transmembrane</keyword>
<evidence type="ECO:0000259" key="2">
    <source>
        <dbReference type="Pfam" id="PF07435"/>
    </source>
</evidence>
<dbReference type="KEGG" id="gtn:GTNG_3413"/>
<proteinExistence type="predicted"/>
<name>A4ITU6_GEOTN</name>
<protein>
    <submittedName>
        <fullName evidence="3">YycH protein</fullName>
    </submittedName>
</protein>
<accession>A4ITU6</accession>
<organism evidence="3 4">
    <name type="scientific">Geobacillus thermodenitrificans (strain NG80-2)</name>
    <dbReference type="NCBI Taxonomy" id="420246"/>
    <lineage>
        <taxon>Bacteria</taxon>
        <taxon>Bacillati</taxon>
        <taxon>Bacillota</taxon>
        <taxon>Bacilli</taxon>
        <taxon>Bacillales</taxon>
        <taxon>Anoxybacillaceae</taxon>
        <taxon>Geobacillus</taxon>
    </lineage>
</organism>
<evidence type="ECO:0000313" key="4">
    <source>
        <dbReference type="Proteomes" id="UP000001578"/>
    </source>
</evidence>
<dbReference type="eggNOG" id="COG4863">
    <property type="taxonomic scope" value="Bacteria"/>
</dbReference>
<dbReference type="AlphaFoldDB" id="A4ITU6"/>
<dbReference type="CDD" id="cd15787">
    <property type="entry name" value="YycH_N"/>
    <property type="match status" value="1"/>
</dbReference>
<feature type="domain" description="Regulatory protein YycH" evidence="2">
    <location>
        <begin position="7"/>
        <end position="433"/>
    </location>
</feature>
<keyword evidence="1" id="KW-0472">Membrane</keyword>
<dbReference type="InterPro" id="IPR042274">
    <property type="entry name" value="YycH/YycI_2"/>
</dbReference>
<sequence length="446" mass="51703">MTGTMYEQIKTVVLTVLVLISITLTFVLWTYYPKYDVLQNDDYIQHVSVSNTQVDTAMVVQPKQMIIHKNGAHYAVTKEEEKNEVLKEIKKWTLDDFENISSSVPAGKFFTFLNGKERLEIIYPDEIPIDIYRLIFTVDDKGLDDLSFDRILVPLEGDDEFPVYFMATDKQKIYKAVASDASLVAIRRLTKETNHFARYFAYPVSETKQLYLPESEVALSSLQYYTDELDVDKFKEALFSDPSFVKKDLIPFGEEYTDGSRLMNVDFLQRTLLYVNPAARASDMSQTKSETHLIQKSINFVNEHGGWTDLYHFVRWSEEDRKIIFRLVVNGYPVFNEYGMSEIVETWGASDLMKYQRPLFRLEIDDRNRTPTTLPSGRDIVKQIEAMKDVRKALVKDIAIGYELIKDPEREKVIRLEPAWFYLYGQTWKKVSVGRESRGGGTNGLE</sequence>
<feature type="transmembrane region" description="Helical" evidence="1">
    <location>
        <begin position="12"/>
        <end position="32"/>
    </location>
</feature>
<dbReference type="Gene3D" id="3.10.450.310">
    <property type="match status" value="1"/>
</dbReference>
<dbReference type="EMBL" id="CP000557">
    <property type="protein sequence ID" value="ABO68750.1"/>
    <property type="molecule type" value="Genomic_DNA"/>
</dbReference>
<dbReference type="InterPro" id="IPR009996">
    <property type="entry name" value="YycH"/>
</dbReference>
<dbReference type="Gene3D" id="3.30.310.160">
    <property type="entry name" value="YycH protein, domain 2"/>
    <property type="match status" value="1"/>
</dbReference>
<dbReference type="HOGENOM" id="CLU_037125_2_0_9"/>
<reference evidence="3 4" key="1">
    <citation type="journal article" date="2007" name="Proc. Natl. Acad. Sci. U.S.A.">
        <title>Genome and proteome of long-chain alkane degrading Geobacillus thermodenitrificans NG80-2 isolated from a deep-subsurface oil reservoir.</title>
        <authorList>
            <person name="Feng L."/>
            <person name="Wang W."/>
            <person name="Cheng J."/>
            <person name="Ren Y."/>
            <person name="Zhao G."/>
            <person name="Gao C."/>
            <person name="Tang Y."/>
            <person name="Liu X."/>
            <person name="Han W."/>
            <person name="Peng X."/>
            <person name="Liu R."/>
            <person name="Wang L."/>
        </authorList>
    </citation>
    <scope>NUCLEOTIDE SEQUENCE [LARGE SCALE GENOMIC DNA]</scope>
    <source>
        <strain evidence="3 4">NG80-2</strain>
    </source>
</reference>